<dbReference type="AlphaFoldDB" id="A0A098LPU8"/>
<dbReference type="EMBL" id="BBNY01000005">
    <property type="protein sequence ID" value="GAL88946.1"/>
    <property type="molecule type" value="Genomic_DNA"/>
</dbReference>
<keyword evidence="2" id="KW-1185">Reference proteome</keyword>
<dbReference type="Proteomes" id="UP000030184">
    <property type="component" value="Unassembled WGS sequence"/>
</dbReference>
<evidence type="ECO:0000313" key="1">
    <source>
        <dbReference type="EMBL" id="GAL88946.1"/>
    </source>
</evidence>
<accession>A0A098LPU8</accession>
<protein>
    <submittedName>
        <fullName evidence="1">Uncharacterized protein</fullName>
    </submittedName>
</protein>
<sequence>MLKNLKNPALAGFFTFTRNLLIYFASRNKRLNKPKFNCL</sequence>
<proteinExistence type="predicted"/>
<gene>
    <name evidence="1" type="ORF">JCM19538_1935</name>
</gene>
<comment type="caution">
    <text evidence="1">The sequence shown here is derived from an EMBL/GenBank/DDBJ whole genome shotgun (WGS) entry which is preliminary data.</text>
</comment>
<evidence type="ECO:0000313" key="2">
    <source>
        <dbReference type="Proteomes" id="UP000030184"/>
    </source>
</evidence>
<name>A0A098LPU8_9FLAO</name>
<reference evidence="2" key="1">
    <citation type="journal article" date="2014" name="Genome Announc.">
        <title>Draft Genome Sequence of Marine Flavobacterium Jejuia pallidilutea Strain 11shimoA1 and Pigmentation Mutants.</title>
        <authorList>
            <person name="Takatani N."/>
            <person name="Nakanishi M."/>
            <person name="Meirelles P."/>
            <person name="Mino S."/>
            <person name="Suda W."/>
            <person name="Oshima K."/>
            <person name="Hattori M."/>
            <person name="Ohkuma M."/>
            <person name="Hosokawa M."/>
            <person name="Miyashita K."/>
            <person name="Thompson F.L."/>
            <person name="Niwa A."/>
            <person name="Sawabe T."/>
            <person name="Sawabe T."/>
        </authorList>
    </citation>
    <scope>NUCLEOTIDE SEQUENCE [LARGE SCALE GENOMIC DNA]</scope>
    <source>
        <strain evidence="2">JCM 19538</strain>
    </source>
</reference>
<organism evidence="1 2">
    <name type="scientific">Jejuia pallidilutea</name>
    <dbReference type="NCBI Taxonomy" id="504487"/>
    <lineage>
        <taxon>Bacteria</taxon>
        <taxon>Pseudomonadati</taxon>
        <taxon>Bacteroidota</taxon>
        <taxon>Flavobacteriia</taxon>
        <taxon>Flavobacteriales</taxon>
        <taxon>Flavobacteriaceae</taxon>
        <taxon>Jejuia</taxon>
    </lineage>
</organism>